<dbReference type="EMBL" id="NHMM01000003">
    <property type="protein sequence ID" value="OUT22760.1"/>
    <property type="molecule type" value="Genomic_DNA"/>
</dbReference>
<evidence type="ECO:0000313" key="9">
    <source>
        <dbReference type="EMBL" id="OUT22760.1"/>
    </source>
</evidence>
<dbReference type="PANTHER" id="PTHR10534">
    <property type="entry name" value="PYRIDOXAL KINASE"/>
    <property type="match status" value="1"/>
</dbReference>
<keyword evidence="3" id="KW-0808">Transferase</keyword>
<keyword evidence="6" id="KW-0067">ATP-binding</keyword>
<dbReference type="GO" id="GO:0009443">
    <property type="term" value="P:pyridoxal 5'-phosphate salvage"/>
    <property type="evidence" value="ECO:0007669"/>
    <property type="project" value="InterPro"/>
</dbReference>
<feature type="domain" description="Pyridoxamine kinase/Phosphomethylpyrimidine kinase" evidence="7">
    <location>
        <begin position="85"/>
        <end position="264"/>
    </location>
</feature>
<keyword evidence="5 9" id="KW-0418">Kinase</keyword>
<proteinExistence type="inferred from homology"/>
<dbReference type="STRING" id="4909.A0A1Z8JQE1"/>
<dbReference type="PANTHER" id="PTHR10534:SF2">
    <property type="entry name" value="PYRIDOXAL KINASE"/>
    <property type="match status" value="1"/>
</dbReference>
<dbReference type="GeneID" id="40385627"/>
<evidence type="ECO:0000256" key="6">
    <source>
        <dbReference type="ARBA" id="ARBA00022840"/>
    </source>
</evidence>
<dbReference type="EC" id="2.7.1.35" evidence="2"/>
<dbReference type="Gene3D" id="3.40.1190.20">
    <property type="match status" value="1"/>
</dbReference>
<dbReference type="RefSeq" id="XP_029323275.1">
    <property type="nucleotide sequence ID" value="XM_029467415.1"/>
</dbReference>
<evidence type="ECO:0000313" key="11">
    <source>
        <dbReference type="Proteomes" id="UP000249293"/>
    </source>
</evidence>
<evidence type="ECO:0000256" key="1">
    <source>
        <dbReference type="ARBA" id="ARBA00008805"/>
    </source>
</evidence>
<dbReference type="GO" id="GO:0005524">
    <property type="term" value="F:ATP binding"/>
    <property type="evidence" value="ECO:0007669"/>
    <property type="project" value="UniProtKB-KW"/>
</dbReference>
<comment type="similarity">
    <text evidence="1">Belongs to the pyridoxine kinase family.</text>
</comment>
<evidence type="ECO:0000313" key="10">
    <source>
        <dbReference type="Proteomes" id="UP000195871"/>
    </source>
</evidence>
<protein>
    <recommendedName>
        <fullName evidence="2">pyridoxal kinase</fullName>
        <ecNumber evidence="2">2.7.1.35</ecNumber>
    </recommendedName>
</protein>
<reference evidence="9 10" key="1">
    <citation type="submission" date="2017-05" db="EMBL/GenBank/DDBJ databases">
        <title>The Genome Sequence of Candida krusei Ckrusei653.</title>
        <authorList>
            <person name="Cuomo C."/>
            <person name="Forche A."/>
            <person name="Young S."/>
            <person name="Abouelleil A."/>
            <person name="Cao P."/>
            <person name="Chapman S."/>
            <person name="Cusick C."/>
            <person name="Shea T."/>
            <person name="Nusbaum C."/>
            <person name="Birren B."/>
        </authorList>
    </citation>
    <scope>NUCLEOTIDE SEQUENCE [LARGE SCALE GENOMIC DNA]</scope>
    <source>
        <strain evidence="9 10">Ckrusei653</strain>
    </source>
</reference>
<dbReference type="VEuPathDB" id="FungiDB:C5L36_0D05240"/>
<accession>A0A1Z8JQE1</accession>
<dbReference type="InterPro" id="IPR013749">
    <property type="entry name" value="PM/HMP-P_kinase-1"/>
</dbReference>
<gene>
    <name evidence="8" type="ORF">C5L36_0D05240</name>
    <name evidence="9" type="ORF">CAS74_002505</name>
</gene>
<dbReference type="CDD" id="cd01173">
    <property type="entry name" value="pyridoxal_pyridoxamine_kinase"/>
    <property type="match status" value="1"/>
</dbReference>
<dbReference type="InterPro" id="IPR029056">
    <property type="entry name" value="Ribokinase-like"/>
</dbReference>
<keyword evidence="11" id="KW-1185">Reference proteome</keyword>
<keyword evidence="4" id="KW-0547">Nucleotide-binding</keyword>
<sequence length="306" mass="34058">MNRTLEDIVPTRNVLSISSHVVHGHVGNDSIQFPLNLRNWNVDTINTTNLSNHAGHGKLKGSKTDSNTISDIFQGLKDQTMLKDYDALIVGYVASESNLDVLWNEILPAFNGKEIVVMDPILGDNGRVYVDPKIPARYEHFLSLNKYKIDVLTPNGFEMEQLTGVKIASWDSLSKSLDIFFKKYSSIRNVVVTSVDISGSLYCIGSDAKSTFYYKVDEIDALFSGSGDLFLGLLTDEYFNTRKLSDALGKTVSVVESVLKLSYAIVSNESKTQKLVNGKLYIPDLKLIESRKLITSKVEDISVNFI</sequence>
<dbReference type="SUPFAM" id="SSF53613">
    <property type="entry name" value="Ribokinase-like"/>
    <property type="match status" value="1"/>
</dbReference>
<reference evidence="8 11" key="2">
    <citation type="submission" date="2018-06" db="EMBL/GenBank/DDBJ databases">
        <title>Population genomics shows no distinction between pathogenic Candida krusei and environmental Pichia kudriavzevii: One species, four names.</title>
        <authorList>
            <person name="Douglass A.P."/>
            <person name="Offei B."/>
            <person name="Braun-Galleani S."/>
            <person name="Coughlan A.Y."/>
            <person name="Martos A."/>
            <person name="Ortiz-Merino R.A."/>
            <person name="Byrne K.P."/>
            <person name="Wolfe K.H."/>
        </authorList>
    </citation>
    <scope>NUCLEOTIDE SEQUENCE [LARGE SCALE GENOMIC DNA]</scope>
    <source>
        <strain evidence="8 11">CBS573</strain>
    </source>
</reference>
<dbReference type="AlphaFoldDB" id="A0A1Z8JQE1"/>
<name>A0A1Z8JQE1_PICKU</name>
<dbReference type="KEGG" id="pkz:C5L36_0D05240"/>
<dbReference type="InterPro" id="IPR004625">
    <property type="entry name" value="PyrdxlKinase"/>
</dbReference>
<dbReference type="GO" id="GO:0005829">
    <property type="term" value="C:cytosol"/>
    <property type="evidence" value="ECO:0007669"/>
    <property type="project" value="TreeGrafter"/>
</dbReference>
<dbReference type="OrthoDB" id="2104723at2759"/>
<dbReference type="Proteomes" id="UP000195871">
    <property type="component" value="Unassembled WGS sequence"/>
</dbReference>
<dbReference type="EMBL" id="CP028776">
    <property type="protein sequence ID" value="AWU77798.1"/>
    <property type="molecule type" value="Genomic_DNA"/>
</dbReference>
<evidence type="ECO:0000256" key="5">
    <source>
        <dbReference type="ARBA" id="ARBA00022777"/>
    </source>
</evidence>
<evidence type="ECO:0000313" key="8">
    <source>
        <dbReference type="EMBL" id="AWU77798.1"/>
    </source>
</evidence>
<evidence type="ECO:0000256" key="2">
    <source>
        <dbReference type="ARBA" id="ARBA00012104"/>
    </source>
</evidence>
<dbReference type="GO" id="GO:0008478">
    <property type="term" value="F:pyridoxal kinase activity"/>
    <property type="evidence" value="ECO:0007669"/>
    <property type="project" value="UniProtKB-EC"/>
</dbReference>
<evidence type="ECO:0000256" key="4">
    <source>
        <dbReference type="ARBA" id="ARBA00022741"/>
    </source>
</evidence>
<evidence type="ECO:0000256" key="3">
    <source>
        <dbReference type="ARBA" id="ARBA00022679"/>
    </source>
</evidence>
<organism evidence="9 10">
    <name type="scientific">Pichia kudriavzevii</name>
    <name type="common">Yeast</name>
    <name type="synonym">Issatchenkia orientalis</name>
    <dbReference type="NCBI Taxonomy" id="4909"/>
    <lineage>
        <taxon>Eukaryota</taxon>
        <taxon>Fungi</taxon>
        <taxon>Dikarya</taxon>
        <taxon>Ascomycota</taxon>
        <taxon>Saccharomycotina</taxon>
        <taxon>Pichiomycetes</taxon>
        <taxon>Pichiales</taxon>
        <taxon>Pichiaceae</taxon>
        <taxon>Pichia</taxon>
    </lineage>
</organism>
<evidence type="ECO:0000259" key="7">
    <source>
        <dbReference type="Pfam" id="PF08543"/>
    </source>
</evidence>
<dbReference type="Pfam" id="PF08543">
    <property type="entry name" value="Phos_pyr_kin"/>
    <property type="match status" value="1"/>
</dbReference>
<dbReference type="Proteomes" id="UP000249293">
    <property type="component" value="Chromosome 4"/>
</dbReference>